<evidence type="ECO:0000313" key="2">
    <source>
        <dbReference type="Proteomes" id="UP000054485"/>
    </source>
</evidence>
<dbReference type="InParanoid" id="A0A0C9ZF37"/>
<organism evidence="1 2">
    <name type="scientific">Suillus luteus UH-Slu-Lm8-n1</name>
    <dbReference type="NCBI Taxonomy" id="930992"/>
    <lineage>
        <taxon>Eukaryota</taxon>
        <taxon>Fungi</taxon>
        <taxon>Dikarya</taxon>
        <taxon>Basidiomycota</taxon>
        <taxon>Agaricomycotina</taxon>
        <taxon>Agaricomycetes</taxon>
        <taxon>Agaricomycetidae</taxon>
        <taxon>Boletales</taxon>
        <taxon>Suillineae</taxon>
        <taxon>Suillaceae</taxon>
        <taxon>Suillus</taxon>
    </lineage>
</organism>
<evidence type="ECO:0000313" key="1">
    <source>
        <dbReference type="EMBL" id="KIK36080.1"/>
    </source>
</evidence>
<dbReference type="AlphaFoldDB" id="A0A0C9ZF37"/>
<gene>
    <name evidence="1" type="ORF">CY34DRAFT_543841</name>
</gene>
<proteinExistence type="predicted"/>
<sequence length="90" mass="10412">MEVQYFDDSADTGRTLCVHAIRCSTDCCSRRPMSLYKHTDILVEPFISDKPLHPARFNGGNDWERVRWYHPYVFPAAVSPRRDICSPPLV</sequence>
<reference evidence="2" key="2">
    <citation type="submission" date="2015-01" db="EMBL/GenBank/DDBJ databases">
        <title>Evolutionary Origins and Diversification of the Mycorrhizal Mutualists.</title>
        <authorList>
            <consortium name="DOE Joint Genome Institute"/>
            <consortium name="Mycorrhizal Genomics Consortium"/>
            <person name="Kohler A."/>
            <person name="Kuo A."/>
            <person name="Nagy L.G."/>
            <person name="Floudas D."/>
            <person name="Copeland A."/>
            <person name="Barry K.W."/>
            <person name="Cichocki N."/>
            <person name="Veneault-Fourrey C."/>
            <person name="LaButti K."/>
            <person name="Lindquist E.A."/>
            <person name="Lipzen A."/>
            <person name="Lundell T."/>
            <person name="Morin E."/>
            <person name="Murat C."/>
            <person name="Riley R."/>
            <person name="Ohm R."/>
            <person name="Sun H."/>
            <person name="Tunlid A."/>
            <person name="Henrissat B."/>
            <person name="Grigoriev I.V."/>
            <person name="Hibbett D.S."/>
            <person name="Martin F."/>
        </authorList>
    </citation>
    <scope>NUCLEOTIDE SEQUENCE [LARGE SCALE GENOMIC DNA]</scope>
    <source>
        <strain evidence="2">UH-Slu-Lm8-n1</strain>
    </source>
</reference>
<dbReference type="HOGENOM" id="CLU_2442350_0_0_1"/>
<reference evidence="1 2" key="1">
    <citation type="submission" date="2014-04" db="EMBL/GenBank/DDBJ databases">
        <authorList>
            <consortium name="DOE Joint Genome Institute"/>
            <person name="Kuo A."/>
            <person name="Ruytinx J."/>
            <person name="Rineau F."/>
            <person name="Colpaert J."/>
            <person name="Kohler A."/>
            <person name="Nagy L.G."/>
            <person name="Floudas D."/>
            <person name="Copeland A."/>
            <person name="Barry K.W."/>
            <person name="Cichocki N."/>
            <person name="Veneault-Fourrey C."/>
            <person name="LaButti K."/>
            <person name="Lindquist E.A."/>
            <person name="Lipzen A."/>
            <person name="Lundell T."/>
            <person name="Morin E."/>
            <person name="Murat C."/>
            <person name="Sun H."/>
            <person name="Tunlid A."/>
            <person name="Henrissat B."/>
            <person name="Grigoriev I.V."/>
            <person name="Hibbett D.S."/>
            <person name="Martin F."/>
            <person name="Nordberg H.P."/>
            <person name="Cantor M.N."/>
            <person name="Hua S.X."/>
        </authorList>
    </citation>
    <scope>NUCLEOTIDE SEQUENCE [LARGE SCALE GENOMIC DNA]</scope>
    <source>
        <strain evidence="1 2">UH-Slu-Lm8-n1</strain>
    </source>
</reference>
<accession>A0A0C9ZF37</accession>
<dbReference type="Proteomes" id="UP000054485">
    <property type="component" value="Unassembled WGS sequence"/>
</dbReference>
<name>A0A0C9ZF37_9AGAM</name>
<dbReference type="EMBL" id="KN835562">
    <property type="protein sequence ID" value="KIK36080.1"/>
    <property type="molecule type" value="Genomic_DNA"/>
</dbReference>
<protein>
    <submittedName>
        <fullName evidence="1">Uncharacterized protein</fullName>
    </submittedName>
</protein>
<keyword evidence="2" id="KW-1185">Reference proteome</keyword>